<keyword evidence="2" id="KW-0012">Acyltransferase</keyword>
<name>A0A7Y9DVN3_9PSEU</name>
<dbReference type="PANTHER" id="PTHR43877">
    <property type="entry name" value="AMINOALKYLPHOSPHONATE N-ACETYLTRANSFERASE-RELATED-RELATED"/>
    <property type="match status" value="1"/>
</dbReference>
<keyword evidence="5" id="KW-1185">Reference proteome</keyword>
<evidence type="ECO:0000256" key="1">
    <source>
        <dbReference type="ARBA" id="ARBA00022679"/>
    </source>
</evidence>
<dbReference type="GO" id="GO:0005840">
    <property type="term" value="C:ribosome"/>
    <property type="evidence" value="ECO:0007669"/>
    <property type="project" value="UniProtKB-KW"/>
</dbReference>
<organism evidence="4 5">
    <name type="scientific">Actinomycetospora corticicola</name>
    <dbReference type="NCBI Taxonomy" id="663602"/>
    <lineage>
        <taxon>Bacteria</taxon>
        <taxon>Bacillati</taxon>
        <taxon>Actinomycetota</taxon>
        <taxon>Actinomycetes</taxon>
        <taxon>Pseudonocardiales</taxon>
        <taxon>Pseudonocardiaceae</taxon>
        <taxon>Actinomycetospora</taxon>
    </lineage>
</organism>
<reference evidence="4 5" key="1">
    <citation type="submission" date="2020-07" db="EMBL/GenBank/DDBJ databases">
        <title>Sequencing the genomes of 1000 actinobacteria strains.</title>
        <authorList>
            <person name="Klenk H.-P."/>
        </authorList>
    </citation>
    <scope>NUCLEOTIDE SEQUENCE [LARGE SCALE GENOMIC DNA]</scope>
    <source>
        <strain evidence="4 5">DSM 45772</strain>
    </source>
</reference>
<keyword evidence="1" id="KW-0808">Transferase</keyword>
<feature type="domain" description="N-acetyltransferase" evidence="3">
    <location>
        <begin position="6"/>
        <end position="167"/>
    </location>
</feature>
<evidence type="ECO:0000259" key="3">
    <source>
        <dbReference type="PROSITE" id="PS51186"/>
    </source>
</evidence>
<comment type="caution">
    <text evidence="4">The sequence shown here is derived from an EMBL/GenBank/DDBJ whole genome shotgun (WGS) entry which is preliminary data.</text>
</comment>
<keyword evidence="4" id="KW-0687">Ribonucleoprotein</keyword>
<evidence type="ECO:0000313" key="5">
    <source>
        <dbReference type="Proteomes" id="UP000535890"/>
    </source>
</evidence>
<dbReference type="Pfam" id="PF00583">
    <property type="entry name" value="Acetyltransf_1"/>
    <property type="match status" value="1"/>
</dbReference>
<dbReference type="PROSITE" id="PS51186">
    <property type="entry name" value="GNAT"/>
    <property type="match status" value="1"/>
</dbReference>
<dbReference type="CDD" id="cd04301">
    <property type="entry name" value="NAT_SF"/>
    <property type="match status" value="1"/>
</dbReference>
<dbReference type="InterPro" id="IPR016181">
    <property type="entry name" value="Acyl_CoA_acyltransferase"/>
</dbReference>
<dbReference type="GO" id="GO:0016747">
    <property type="term" value="F:acyltransferase activity, transferring groups other than amino-acyl groups"/>
    <property type="evidence" value="ECO:0007669"/>
    <property type="project" value="InterPro"/>
</dbReference>
<evidence type="ECO:0000313" key="4">
    <source>
        <dbReference type="EMBL" id="NYD36289.1"/>
    </source>
</evidence>
<dbReference type="InterPro" id="IPR050832">
    <property type="entry name" value="Bact_Acetyltransf"/>
</dbReference>
<proteinExistence type="predicted"/>
<dbReference type="PANTHER" id="PTHR43877:SF2">
    <property type="entry name" value="AMINOALKYLPHOSPHONATE N-ACETYLTRANSFERASE-RELATED"/>
    <property type="match status" value="1"/>
</dbReference>
<dbReference type="AlphaFoldDB" id="A0A7Y9DVN3"/>
<dbReference type="Gene3D" id="3.40.630.30">
    <property type="match status" value="1"/>
</dbReference>
<evidence type="ECO:0000256" key="2">
    <source>
        <dbReference type="ARBA" id="ARBA00023315"/>
    </source>
</evidence>
<keyword evidence="4" id="KW-0689">Ribosomal protein</keyword>
<sequence>MTGPTITLHDARPDAEPGLGALRGYVGDVIGRMNGRPATDEEIDAFVAESPHGGLVPPEGVFVLALGAEDTVLGCAGLRFVGPGVPDDAAEIKRMWTAPAARGLGVGKALLDDLLRRAREAGRARVVLDTRADLVEARTLYERAGFVEVEPYNANPYAQVWYALDLR</sequence>
<gene>
    <name evidence="4" type="ORF">BJ983_002391</name>
</gene>
<accession>A0A7Y9DVN3</accession>
<dbReference type="RefSeq" id="WP_179793987.1">
    <property type="nucleotide sequence ID" value="NZ_BAABHP010000007.1"/>
</dbReference>
<dbReference type="InterPro" id="IPR000182">
    <property type="entry name" value="GNAT_dom"/>
</dbReference>
<protein>
    <submittedName>
        <fullName evidence="4">Ribosomal protein S18 acetylase RimI-like enzyme</fullName>
    </submittedName>
</protein>
<dbReference type="EMBL" id="JACCBN010000001">
    <property type="protein sequence ID" value="NYD36289.1"/>
    <property type="molecule type" value="Genomic_DNA"/>
</dbReference>
<dbReference type="Proteomes" id="UP000535890">
    <property type="component" value="Unassembled WGS sequence"/>
</dbReference>
<dbReference type="SUPFAM" id="SSF55729">
    <property type="entry name" value="Acyl-CoA N-acyltransferases (Nat)"/>
    <property type="match status" value="1"/>
</dbReference>